<feature type="region of interest" description="Disordered" evidence="1">
    <location>
        <begin position="35"/>
        <end position="93"/>
    </location>
</feature>
<evidence type="ECO:0000313" key="2">
    <source>
        <dbReference type="EMBL" id="MXU94949.1"/>
    </source>
</evidence>
<evidence type="ECO:0000256" key="1">
    <source>
        <dbReference type="SAM" id="MobiDB-lite"/>
    </source>
</evidence>
<feature type="region of interest" description="Disordered" evidence="1">
    <location>
        <begin position="109"/>
        <end position="174"/>
    </location>
</feature>
<organism evidence="2">
    <name type="scientific">Ixodes ricinus</name>
    <name type="common">Common tick</name>
    <name type="synonym">Acarus ricinus</name>
    <dbReference type="NCBI Taxonomy" id="34613"/>
    <lineage>
        <taxon>Eukaryota</taxon>
        <taxon>Metazoa</taxon>
        <taxon>Ecdysozoa</taxon>
        <taxon>Arthropoda</taxon>
        <taxon>Chelicerata</taxon>
        <taxon>Arachnida</taxon>
        <taxon>Acari</taxon>
        <taxon>Parasitiformes</taxon>
        <taxon>Ixodida</taxon>
        <taxon>Ixodoidea</taxon>
        <taxon>Ixodidae</taxon>
        <taxon>Ixodinae</taxon>
        <taxon>Ixodes</taxon>
    </lineage>
</organism>
<feature type="compositionally biased region" description="Low complexity" evidence="1">
    <location>
        <begin position="119"/>
        <end position="134"/>
    </location>
</feature>
<proteinExistence type="predicted"/>
<sequence length="174" mass="19575">MPAVVARATPFARRRRWWCTRSRWSWSTGVKPCATVRTTPWRPRRTTRTTQLPAPADRPRRTGSPVGRRRRTSRYPRTTASATPSSRTGLSRTAEALVTRRAACVCHTSFTARPRSSRRTSPSRPSHPSPSSRLPSRRKLAGPRASAMRSPAESTASAMRTKTRRPVRTTRTLT</sequence>
<dbReference type="EMBL" id="GIFC01012866">
    <property type="protein sequence ID" value="MXU94949.1"/>
    <property type="molecule type" value="Transcribed_RNA"/>
</dbReference>
<dbReference type="AlphaFoldDB" id="A0A6B0UYQ0"/>
<protein>
    <submittedName>
        <fullName evidence="2">Uncharacterized protein</fullName>
    </submittedName>
</protein>
<accession>A0A6B0UYQ0</accession>
<feature type="compositionally biased region" description="Low complexity" evidence="1">
    <location>
        <begin position="75"/>
        <end position="88"/>
    </location>
</feature>
<name>A0A6B0UYQ0_IXORI</name>
<reference evidence="2" key="1">
    <citation type="submission" date="2019-12" db="EMBL/GenBank/DDBJ databases">
        <title>An insight into the sialome of adult female Ixodes ricinus ticks feeding for 6 days.</title>
        <authorList>
            <person name="Perner J."/>
            <person name="Ribeiro J.M.C."/>
        </authorList>
    </citation>
    <scope>NUCLEOTIDE SEQUENCE</scope>
    <source>
        <strain evidence="2">Semi-engorged</strain>
        <tissue evidence="2">Salivary glands</tissue>
    </source>
</reference>